<evidence type="ECO:0000256" key="8">
    <source>
        <dbReference type="SAM" id="Phobius"/>
    </source>
</evidence>
<evidence type="ECO:0000256" key="5">
    <source>
        <dbReference type="ARBA" id="ARBA00022989"/>
    </source>
</evidence>
<proteinExistence type="predicted"/>
<evidence type="ECO:0000256" key="2">
    <source>
        <dbReference type="ARBA" id="ARBA00022475"/>
    </source>
</evidence>
<keyword evidence="2" id="KW-1003">Cell membrane</keyword>
<dbReference type="PROSITE" id="PS51779">
    <property type="entry name" value="POTRA"/>
    <property type="match status" value="1"/>
</dbReference>
<evidence type="ECO:0000259" key="9">
    <source>
        <dbReference type="PROSITE" id="PS51779"/>
    </source>
</evidence>
<reference evidence="10" key="2">
    <citation type="journal article" date="2021" name="PeerJ">
        <title>Extensive microbial diversity within the chicken gut microbiome revealed by metagenomics and culture.</title>
        <authorList>
            <person name="Gilroy R."/>
            <person name="Ravi A."/>
            <person name="Getino M."/>
            <person name="Pursley I."/>
            <person name="Horton D.L."/>
            <person name="Alikhan N.F."/>
            <person name="Baker D."/>
            <person name="Gharbi K."/>
            <person name="Hall N."/>
            <person name="Watson M."/>
            <person name="Adriaenssens E.M."/>
            <person name="Foster-Nyarko E."/>
            <person name="Jarju S."/>
            <person name="Secka A."/>
            <person name="Antonio M."/>
            <person name="Oren A."/>
            <person name="Chaudhuri R.R."/>
            <person name="La Ragione R."/>
            <person name="Hildebrand F."/>
            <person name="Pallen M.J."/>
        </authorList>
    </citation>
    <scope>NUCLEOTIDE SEQUENCE</scope>
    <source>
        <strain evidence="10">ChiBcolR7-354</strain>
    </source>
</reference>
<dbReference type="Gene3D" id="3.10.20.310">
    <property type="entry name" value="membrane protein fhac"/>
    <property type="match status" value="1"/>
</dbReference>
<name>A0A9D0ZE46_9FIRM</name>
<dbReference type="PANTHER" id="PTHR35851">
    <property type="entry name" value="CELL DIVISION PROTEIN FTSQ"/>
    <property type="match status" value="1"/>
</dbReference>
<feature type="domain" description="POTRA" evidence="9">
    <location>
        <begin position="39"/>
        <end position="110"/>
    </location>
</feature>
<keyword evidence="3" id="KW-0132">Cell division</keyword>
<dbReference type="InterPro" id="IPR034746">
    <property type="entry name" value="POTRA"/>
</dbReference>
<comment type="caution">
    <text evidence="10">The sequence shown here is derived from an EMBL/GenBank/DDBJ whole genome shotgun (WGS) entry which is preliminary data.</text>
</comment>
<dbReference type="EMBL" id="DVGA01000041">
    <property type="protein sequence ID" value="HIQ78422.1"/>
    <property type="molecule type" value="Genomic_DNA"/>
</dbReference>
<dbReference type="GO" id="GO:0090529">
    <property type="term" value="P:cell septum assembly"/>
    <property type="evidence" value="ECO:0007669"/>
    <property type="project" value="InterPro"/>
</dbReference>
<dbReference type="PANTHER" id="PTHR35851:SF1">
    <property type="entry name" value="CELL DIVISION PROTEIN FTSQ"/>
    <property type="match status" value="1"/>
</dbReference>
<keyword evidence="4 8" id="KW-0812">Transmembrane</keyword>
<keyword evidence="6 8" id="KW-0472">Membrane</keyword>
<dbReference type="GO" id="GO:0016020">
    <property type="term" value="C:membrane"/>
    <property type="evidence" value="ECO:0007669"/>
    <property type="project" value="UniProtKB-SubCell"/>
</dbReference>
<feature type="transmembrane region" description="Helical" evidence="8">
    <location>
        <begin position="21"/>
        <end position="39"/>
    </location>
</feature>
<gene>
    <name evidence="10" type="ORF">IAB77_04090</name>
</gene>
<accession>A0A9D0ZE46</accession>
<dbReference type="InterPro" id="IPR026579">
    <property type="entry name" value="FtsQ"/>
</dbReference>
<sequence>MEQLKRRAFKKRAGRARLYGPAAFLALCLALVFAMSIFFRVSRIEVRGNSYYTADEIILASGIEEGDNLFFINRFTVMSRMFSRLPYVETASVTRYLPNRVIIEVSESEALACVELEGQYWVIDRSCKILTQGTAADASSLITVRGLTPVNPTVGETLSTGSADEGKADYLAEILDQLQERGIAGNVTRIDMTDLTNPKFDYLGRFTVELGPRGDTEYQFAKLLSAVAQLTENDRGTIDLSLEGARAVFSP</sequence>
<evidence type="ECO:0000313" key="11">
    <source>
        <dbReference type="Proteomes" id="UP000824262"/>
    </source>
</evidence>
<evidence type="ECO:0000256" key="6">
    <source>
        <dbReference type="ARBA" id="ARBA00023136"/>
    </source>
</evidence>
<reference evidence="10" key="1">
    <citation type="submission" date="2020-10" db="EMBL/GenBank/DDBJ databases">
        <authorList>
            <person name="Gilroy R."/>
        </authorList>
    </citation>
    <scope>NUCLEOTIDE SEQUENCE</scope>
    <source>
        <strain evidence="10">ChiBcolR7-354</strain>
    </source>
</reference>
<evidence type="ECO:0000256" key="1">
    <source>
        <dbReference type="ARBA" id="ARBA00004370"/>
    </source>
</evidence>
<evidence type="ECO:0000313" key="10">
    <source>
        <dbReference type="EMBL" id="HIQ78422.1"/>
    </source>
</evidence>
<evidence type="ECO:0000256" key="7">
    <source>
        <dbReference type="ARBA" id="ARBA00023306"/>
    </source>
</evidence>
<evidence type="ECO:0000256" key="4">
    <source>
        <dbReference type="ARBA" id="ARBA00022692"/>
    </source>
</evidence>
<keyword evidence="5 8" id="KW-1133">Transmembrane helix</keyword>
<dbReference type="AlphaFoldDB" id="A0A9D0ZE46"/>
<keyword evidence="7" id="KW-0131">Cell cycle</keyword>
<dbReference type="InterPro" id="IPR013685">
    <property type="entry name" value="POTRA_FtsQ_type"/>
</dbReference>
<organism evidence="10 11">
    <name type="scientific">Candidatus Scatomorpha intestinavium</name>
    <dbReference type="NCBI Taxonomy" id="2840922"/>
    <lineage>
        <taxon>Bacteria</taxon>
        <taxon>Bacillati</taxon>
        <taxon>Bacillota</taxon>
        <taxon>Clostridia</taxon>
        <taxon>Eubacteriales</taxon>
        <taxon>Candidatus Scatomorpha</taxon>
    </lineage>
</organism>
<protein>
    <submittedName>
        <fullName evidence="10">FtsQ-type POTRA domain-containing protein</fullName>
    </submittedName>
</protein>
<evidence type="ECO:0000256" key="3">
    <source>
        <dbReference type="ARBA" id="ARBA00022618"/>
    </source>
</evidence>
<dbReference type="Pfam" id="PF08478">
    <property type="entry name" value="POTRA_1"/>
    <property type="match status" value="1"/>
</dbReference>
<comment type="subcellular location">
    <subcellularLocation>
        <location evidence="1">Membrane</location>
    </subcellularLocation>
</comment>
<dbReference type="Proteomes" id="UP000824262">
    <property type="component" value="Unassembled WGS sequence"/>
</dbReference>